<keyword evidence="3" id="KW-0808">Transferase</keyword>
<organism evidence="6 7">
    <name type="scientific">Parasphingorhabdus cellanae</name>
    <dbReference type="NCBI Taxonomy" id="2806553"/>
    <lineage>
        <taxon>Bacteria</taxon>
        <taxon>Pseudomonadati</taxon>
        <taxon>Pseudomonadota</taxon>
        <taxon>Alphaproteobacteria</taxon>
        <taxon>Sphingomonadales</taxon>
        <taxon>Sphingomonadaceae</taxon>
        <taxon>Parasphingorhabdus</taxon>
    </lineage>
</organism>
<dbReference type="PANTHER" id="PTHR43420">
    <property type="entry name" value="ACETYLTRANSFERASE"/>
    <property type="match status" value="1"/>
</dbReference>
<dbReference type="GO" id="GO:0005840">
    <property type="term" value="C:ribosome"/>
    <property type="evidence" value="ECO:0007669"/>
    <property type="project" value="UniProtKB-KW"/>
</dbReference>
<proteinExistence type="inferred from homology"/>
<evidence type="ECO:0000256" key="4">
    <source>
        <dbReference type="ARBA" id="ARBA00023315"/>
    </source>
</evidence>
<sequence>MPEFKPDFEEVAAPDGMHDAIALEYSGYDQLQVVMRIMRSAFSSIYGESWNEHQCRSMLSLPGTRLMLARYAQQPCGFAISREIAGEEELLMIAVDPKYQNAGIGLAILKKLISDAENNGTIAVFLEVRSNNPAQSLYQKLGFKKIGLRPAYYTGSNKEKFDAITYKKSL</sequence>
<dbReference type="InterPro" id="IPR050680">
    <property type="entry name" value="YpeA/RimI_acetyltransf"/>
</dbReference>
<reference evidence="6 7" key="1">
    <citation type="submission" date="2021-03" db="EMBL/GenBank/DDBJ databases">
        <title>Complete genome of Parasphingorhabdus_sp.JHSY0214.</title>
        <authorList>
            <person name="Yoo J.H."/>
            <person name="Bae J.W."/>
        </authorList>
    </citation>
    <scope>NUCLEOTIDE SEQUENCE [LARGE SCALE GENOMIC DNA]</scope>
    <source>
        <strain evidence="6 7">JHSY0214</strain>
    </source>
</reference>
<comment type="similarity">
    <text evidence="1">Belongs to the acetyltransferase family. RimI subfamily.</text>
</comment>
<protein>
    <submittedName>
        <fullName evidence="6">Ribosomal protein S18-alanine N-acetyltransferase</fullName>
    </submittedName>
</protein>
<dbReference type="Pfam" id="PF00583">
    <property type="entry name" value="Acetyltransf_1"/>
    <property type="match status" value="1"/>
</dbReference>
<dbReference type="EMBL" id="CP071794">
    <property type="protein sequence ID" value="QTD56564.1"/>
    <property type="molecule type" value="Genomic_DNA"/>
</dbReference>
<name>A0ABX7T7Y6_9SPHN</name>
<dbReference type="CDD" id="cd04301">
    <property type="entry name" value="NAT_SF"/>
    <property type="match status" value="1"/>
</dbReference>
<dbReference type="RefSeq" id="WP_207988383.1">
    <property type="nucleotide sequence ID" value="NZ_CP071794.1"/>
</dbReference>
<dbReference type="PROSITE" id="PS51186">
    <property type="entry name" value="GNAT"/>
    <property type="match status" value="1"/>
</dbReference>
<accession>A0ABX7T7Y6</accession>
<evidence type="ECO:0000259" key="5">
    <source>
        <dbReference type="PROSITE" id="PS51186"/>
    </source>
</evidence>
<gene>
    <name evidence="6" type="primary">rimI</name>
    <name evidence="6" type="ORF">J4G78_02930</name>
</gene>
<keyword evidence="6" id="KW-0687">Ribonucleoprotein</keyword>
<dbReference type="InterPro" id="IPR016181">
    <property type="entry name" value="Acyl_CoA_acyltransferase"/>
</dbReference>
<keyword evidence="4" id="KW-0012">Acyltransferase</keyword>
<evidence type="ECO:0000256" key="2">
    <source>
        <dbReference type="ARBA" id="ARBA00022490"/>
    </source>
</evidence>
<evidence type="ECO:0000313" key="6">
    <source>
        <dbReference type="EMBL" id="QTD56564.1"/>
    </source>
</evidence>
<dbReference type="PANTHER" id="PTHR43420:SF44">
    <property type="entry name" value="ACETYLTRANSFERASE YPEA"/>
    <property type="match status" value="1"/>
</dbReference>
<dbReference type="InterPro" id="IPR000182">
    <property type="entry name" value="GNAT_dom"/>
</dbReference>
<keyword evidence="2" id="KW-0963">Cytoplasm</keyword>
<dbReference type="Gene3D" id="3.40.630.30">
    <property type="match status" value="1"/>
</dbReference>
<dbReference type="NCBIfam" id="TIGR01575">
    <property type="entry name" value="rimI"/>
    <property type="match status" value="1"/>
</dbReference>
<evidence type="ECO:0000256" key="3">
    <source>
        <dbReference type="ARBA" id="ARBA00022679"/>
    </source>
</evidence>
<dbReference type="InterPro" id="IPR006464">
    <property type="entry name" value="AcTrfase_RimI/Ard1"/>
</dbReference>
<keyword evidence="6" id="KW-0689">Ribosomal protein</keyword>
<evidence type="ECO:0000256" key="1">
    <source>
        <dbReference type="ARBA" id="ARBA00005395"/>
    </source>
</evidence>
<evidence type="ECO:0000313" key="7">
    <source>
        <dbReference type="Proteomes" id="UP000663923"/>
    </source>
</evidence>
<keyword evidence="7" id="KW-1185">Reference proteome</keyword>
<feature type="domain" description="N-acetyltransferase" evidence="5">
    <location>
        <begin position="21"/>
        <end position="170"/>
    </location>
</feature>
<dbReference type="Proteomes" id="UP000663923">
    <property type="component" value="Chromosome"/>
</dbReference>
<dbReference type="SUPFAM" id="SSF55729">
    <property type="entry name" value="Acyl-CoA N-acyltransferases (Nat)"/>
    <property type="match status" value="1"/>
</dbReference>